<dbReference type="InterPro" id="IPR011527">
    <property type="entry name" value="ABC1_TM_dom"/>
</dbReference>
<evidence type="ECO:0000259" key="13">
    <source>
        <dbReference type="PROSITE" id="PS50929"/>
    </source>
</evidence>
<evidence type="ECO:0000256" key="5">
    <source>
        <dbReference type="ARBA" id="ARBA00022692"/>
    </source>
</evidence>
<protein>
    <submittedName>
        <fullName evidence="14">ABC transporter ATP-binding protein/permease</fullName>
    </submittedName>
</protein>
<dbReference type="PROSITE" id="PS50929">
    <property type="entry name" value="ABC_TM1F"/>
    <property type="match status" value="1"/>
</dbReference>
<evidence type="ECO:0000313" key="15">
    <source>
        <dbReference type="Proteomes" id="UP001139485"/>
    </source>
</evidence>
<reference evidence="14" key="1">
    <citation type="submission" date="2022-05" db="EMBL/GenBank/DDBJ databases">
        <authorList>
            <person name="Tuo L."/>
        </authorList>
    </citation>
    <scope>NUCLEOTIDE SEQUENCE</scope>
    <source>
        <strain evidence="14">BSK12Z-4</strain>
    </source>
</reference>
<feature type="domain" description="ABC transmembrane type-1" evidence="13">
    <location>
        <begin position="51"/>
        <end position="338"/>
    </location>
</feature>
<dbReference type="RefSeq" id="WP_250827974.1">
    <property type="nucleotide sequence ID" value="NZ_JAMOIL010000020.1"/>
</dbReference>
<feature type="compositionally biased region" description="Low complexity" evidence="10">
    <location>
        <begin position="1"/>
        <end position="20"/>
    </location>
</feature>
<evidence type="ECO:0000256" key="1">
    <source>
        <dbReference type="ARBA" id="ARBA00004651"/>
    </source>
</evidence>
<evidence type="ECO:0000256" key="4">
    <source>
        <dbReference type="ARBA" id="ARBA00022519"/>
    </source>
</evidence>
<dbReference type="Pfam" id="PF00005">
    <property type="entry name" value="ABC_tran"/>
    <property type="match status" value="1"/>
</dbReference>
<evidence type="ECO:0000313" key="14">
    <source>
        <dbReference type="EMBL" id="MCM0621584.1"/>
    </source>
</evidence>
<evidence type="ECO:0000256" key="10">
    <source>
        <dbReference type="SAM" id="MobiDB-lite"/>
    </source>
</evidence>
<feature type="region of interest" description="Disordered" evidence="10">
    <location>
        <begin position="1"/>
        <end position="22"/>
    </location>
</feature>
<proteinExistence type="predicted"/>
<dbReference type="GO" id="GO:0005524">
    <property type="term" value="F:ATP binding"/>
    <property type="evidence" value="ECO:0007669"/>
    <property type="project" value="UniProtKB-KW"/>
</dbReference>
<dbReference type="InterPro" id="IPR039421">
    <property type="entry name" value="Type_1_exporter"/>
</dbReference>
<evidence type="ECO:0000259" key="12">
    <source>
        <dbReference type="PROSITE" id="PS50893"/>
    </source>
</evidence>
<feature type="transmembrane region" description="Helical" evidence="11">
    <location>
        <begin position="192"/>
        <end position="208"/>
    </location>
</feature>
<dbReference type="Gene3D" id="1.20.1560.10">
    <property type="entry name" value="ABC transporter type 1, transmembrane domain"/>
    <property type="match status" value="1"/>
</dbReference>
<dbReference type="GO" id="GO:0140359">
    <property type="term" value="F:ABC-type transporter activity"/>
    <property type="evidence" value="ECO:0007669"/>
    <property type="project" value="InterPro"/>
</dbReference>
<feature type="transmembrane region" description="Helical" evidence="11">
    <location>
        <begin position="47"/>
        <end position="68"/>
    </location>
</feature>
<keyword evidence="8 11" id="KW-1133">Transmembrane helix</keyword>
<feature type="transmembrane region" description="Helical" evidence="11">
    <location>
        <begin position="301"/>
        <end position="323"/>
    </location>
</feature>
<feature type="transmembrane region" description="Helical" evidence="11">
    <location>
        <begin position="269"/>
        <end position="295"/>
    </location>
</feature>
<keyword evidence="4" id="KW-0997">Cell inner membrane</keyword>
<feature type="domain" description="ABC transporter" evidence="12">
    <location>
        <begin position="373"/>
        <end position="607"/>
    </location>
</feature>
<dbReference type="PROSITE" id="PS50893">
    <property type="entry name" value="ABC_TRANSPORTER_2"/>
    <property type="match status" value="1"/>
</dbReference>
<dbReference type="Pfam" id="PF00664">
    <property type="entry name" value="ABC_membrane"/>
    <property type="match status" value="1"/>
</dbReference>
<name>A0A9X2DBL6_9ACTN</name>
<accession>A0A9X2DBL6</accession>
<dbReference type="SUPFAM" id="SSF52540">
    <property type="entry name" value="P-loop containing nucleoside triphosphate hydrolases"/>
    <property type="match status" value="1"/>
</dbReference>
<keyword evidence="3" id="KW-1003">Cell membrane</keyword>
<feature type="transmembrane region" description="Helical" evidence="11">
    <location>
        <begin position="161"/>
        <end position="186"/>
    </location>
</feature>
<dbReference type="PANTHER" id="PTHR24221">
    <property type="entry name" value="ATP-BINDING CASSETTE SUB-FAMILY B"/>
    <property type="match status" value="1"/>
</dbReference>
<dbReference type="GO" id="GO:0005886">
    <property type="term" value="C:plasma membrane"/>
    <property type="evidence" value="ECO:0007669"/>
    <property type="project" value="UniProtKB-SubCell"/>
</dbReference>
<keyword evidence="5 11" id="KW-0812">Transmembrane</keyword>
<dbReference type="Proteomes" id="UP001139485">
    <property type="component" value="Unassembled WGS sequence"/>
</dbReference>
<evidence type="ECO:0000256" key="8">
    <source>
        <dbReference type="ARBA" id="ARBA00022989"/>
    </source>
</evidence>
<sequence length="628" mass="66133">MSATTSTRAGSTATPRTSTALDTGESLGAFTTIRLGMKHSPELREGLRGTFALAVLASGGEVVVPIAVQQTLDRGLGADGGVDLGFTVLMGLLAAAAIVVTGVASYLMTARLFRAAERGLATLRTKAFRHVHDLPLLTQNTERRGALVARVTSDVDQVSQFLVFGGLLFVVSVGQIAVATVVMAVYSWQLTLVVWLAFAPLFLSLRYFQRKLTEAYGVVRRQVGAMLSAVSEPVVGATVVRSYAVADRTQARIDEAIDRHKAASFRAQGFTAFSFSLGGVSAGLANAGVVVVGILLMPDGWFGTDAMTLGTVIAFAFLVTLFVGPVQMGTQILTDAQNALAGWRRVIGILETPADLTDPGADGEPLPSGPIEVTFDHVGFAYPGGRPVLHDVDLTLAPGSRVAVVGETGSGKSTIAKLLTRLMDPSEGRVLLDGVDLRHVSQADLRRSVVLVPQEGFLFDDTLAANVRYGRTDADEAAIRASADALGLGDWLAGLPRGLDTRVGQRGESLSAGERQLVALIRAHLADPDLLVLDEATSAVDPALEMRIGRALERLMRARTSVTIAHRLSTAEAADEVLVVDHGRVVQRGPHAELAARTGSVYAGLHASWVAQQGRATDRVPSGAGEQG</sequence>
<dbReference type="CDD" id="cd07346">
    <property type="entry name" value="ABC_6TM_exporters"/>
    <property type="match status" value="1"/>
</dbReference>
<organism evidence="14 15">
    <name type="scientific">Nocardioides bruguierae</name>
    <dbReference type="NCBI Taxonomy" id="2945102"/>
    <lineage>
        <taxon>Bacteria</taxon>
        <taxon>Bacillati</taxon>
        <taxon>Actinomycetota</taxon>
        <taxon>Actinomycetes</taxon>
        <taxon>Propionibacteriales</taxon>
        <taxon>Nocardioidaceae</taxon>
        <taxon>Nocardioides</taxon>
    </lineage>
</organism>
<feature type="transmembrane region" description="Helical" evidence="11">
    <location>
        <begin position="88"/>
        <end position="108"/>
    </location>
</feature>
<evidence type="ECO:0000256" key="11">
    <source>
        <dbReference type="SAM" id="Phobius"/>
    </source>
</evidence>
<dbReference type="SMART" id="SM00382">
    <property type="entry name" value="AAA"/>
    <property type="match status" value="1"/>
</dbReference>
<dbReference type="InterPro" id="IPR003593">
    <property type="entry name" value="AAA+_ATPase"/>
</dbReference>
<dbReference type="GO" id="GO:0016887">
    <property type="term" value="F:ATP hydrolysis activity"/>
    <property type="evidence" value="ECO:0007669"/>
    <property type="project" value="InterPro"/>
</dbReference>
<evidence type="ECO:0000256" key="2">
    <source>
        <dbReference type="ARBA" id="ARBA00022448"/>
    </source>
</evidence>
<evidence type="ECO:0000256" key="7">
    <source>
        <dbReference type="ARBA" id="ARBA00022840"/>
    </source>
</evidence>
<dbReference type="InterPro" id="IPR027417">
    <property type="entry name" value="P-loop_NTPase"/>
</dbReference>
<dbReference type="InterPro" id="IPR036640">
    <property type="entry name" value="ABC1_TM_sf"/>
</dbReference>
<gene>
    <name evidence="14" type="ORF">M8330_14925</name>
</gene>
<comment type="caution">
    <text evidence="14">The sequence shown here is derived from an EMBL/GenBank/DDBJ whole genome shotgun (WGS) entry which is preliminary data.</text>
</comment>
<dbReference type="SUPFAM" id="SSF90123">
    <property type="entry name" value="ABC transporter transmembrane region"/>
    <property type="match status" value="1"/>
</dbReference>
<comment type="subcellular location">
    <subcellularLocation>
        <location evidence="1">Cell membrane</location>
        <topology evidence="1">Multi-pass membrane protein</topology>
    </subcellularLocation>
</comment>
<keyword evidence="15" id="KW-1185">Reference proteome</keyword>
<keyword evidence="2" id="KW-0813">Transport</keyword>
<evidence type="ECO:0000256" key="6">
    <source>
        <dbReference type="ARBA" id="ARBA00022741"/>
    </source>
</evidence>
<keyword evidence="9 11" id="KW-0472">Membrane</keyword>
<dbReference type="FunFam" id="3.40.50.300:FF:001001">
    <property type="entry name" value="Multidrug ABC transporter ATP-binding protein"/>
    <property type="match status" value="1"/>
</dbReference>
<keyword evidence="7 14" id="KW-0067">ATP-binding</keyword>
<dbReference type="InterPro" id="IPR003439">
    <property type="entry name" value="ABC_transporter-like_ATP-bd"/>
</dbReference>
<evidence type="ECO:0000256" key="9">
    <source>
        <dbReference type="ARBA" id="ARBA00023136"/>
    </source>
</evidence>
<keyword evidence="6" id="KW-0547">Nucleotide-binding</keyword>
<dbReference type="AlphaFoldDB" id="A0A9X2DBL6"/>
<dbReference type="PANTHER" id="PTHR24221:SF654">
    <property type="entry name" value="ATP-BINDING CASSETTE SUB-FAMILY B MEMBER 6"/>
    <property type="match status" value="1"/>
</dbReference>
<dbReference type="GO" id="GO:0034040">
    <property type="term" value="F:ATPase-coupled lipid transmembrane transporter activity"/>
    <property type="evidence" value="ECO:0007669"/>
    <property type="project" value="TreeGrafter"/>
</dbReference>
<evidence type="ECO:0000256" key="3">
    <source>
        <dbReference type="ARBA" id="ARBA00022475"/>
    </source>
</evidence>
<dbReference type="EMBL" id="JAMOIL010000020">
    <property type="protein sequence ID" value="MCM0621584.1"/>
    <property type="molecule type" value="Genomic_DNA"/>
</dbReference>
<dbReference type="Gene3D" id="3.40.50.300">
    <property type="entry name" value="P-loop containing nucleotide triphosphate hydrolases"/>
    <property type="match status" value="1"/>
</dbReference>